<sequence>MKFRKDLSMKDAAPSRLPQLRSAATAVATAALLAACSPGTSPEPQPGTGAVDAPAQVPAAEMTASAPMPAGIGAGDAWMRAMPPGAKVAGGFLTLRNGGADADRLVSVRSPAAERVELHEMRTVDGMMKMRHLDEGLEIPAGGEVRLAPGSYHLMFMEPAQPFAEGDTVGATLVFEHAGPVEVEFQVLALGASGPSAGAGDGPDADGGHR</sequence>
<dbReference type="PANTHER" id="PTHR36302:SF1">
    <property type="entry name" value="COPPER CHAPERONE PCU(A)C"/>
    <property type="match status" value="1"/>
</dbReference>
<dbReference type="Proteomes" id="UP001430796">
    <property type="component" value="Unassembled WGS sequence"/>
</dbReference>
<keyword evidence="2" id="KW-1185">Reference proteome</keyword>
<reference evidence="2" key="1">
    <citation type="submission" date="2022-01" db="EMBL/GenBank/DDBJ databases">
        <title>Lysobacter chinensis sp. nov., a bacterium isolated from cow dung compost.</title>
        <authorList>
            <person name="Zhou L.Y."/>
        </authorList>
    </citation>
    <scope>NUCLEOTIDE SEQUENCE [LARGE SCALE GENOMIC DNA]</scope>
    <source>
        <strain evidence="2">TLK-CK17</strain>
    </source>
</reference>
<dbReference type="Gene3D" id="2.60.40.1890">
    <property type="entry name" value="PCu(A)C copper chaperone"/>
    <property type="match status" value="1"/>
</dbReference>
<dbReference type="RefSeq" id="WP_237055182.1">
    <property type="nucleotide sequence ID" value="NZ_JAKJPO010000007.1"/>
</dbReference>
<dbReference type="EMBL" id="JAKJPO010000007">
    <property type="protein sequence ID" value="MCF7222512.1"/>
    <property type="molecule type" value="Genomic_DNA"/>
</dbReference>
<proteinExistence type="predicted"/>
<reference evidence="1 2" key="2">
    <citation type="submission" date="2022-01" db="EMBL/GenBank/DDBJ databases">
        <title>Lysobacter chinensis sp. nov., a bacterium isolated from cow dung compost.</title>
        <authorList>
            <person name="Liu Y."/>
        </authorList>
    </citation>
    <scope>NUCLEOTIDE SEQUENCE [LARGE SCALE GENOMIC DNA]</scope>
    <source>
        <strain evidence="1 2">TLK-CK17</strain>
    </source>
</reference>
<evidence type="ECO:0000313" key="2">
    <source>
        <dbReference type="Proteomes" id="UP001430796"/>
    </source>
</evidence>
<accession>A0ABS9HWK5</accession>
<dbReference type="Pfam" id="PF04314">
    <property type="entry name" value="PCuAC"/>
    <property type="match status" value="1"/>
</dbReference>
<dbReference type="SUPFAM" id="SSF110087">
    <property type="entry name" value="DR1885-like metal-binding protein"/>
    <property type="match status" value="1"/>
</dbReference>
<protein>
    <submittedName>
        <fullName evidence="1">Copper chaperone PCu(A)C</fullName>
    </submittedName>
</protein>
<evidence type="ECO:0000313" key="1">
    <source>
        <dbReference type="EMBL" id="MCF7222512.1"/>
    </source>
</evidence>
<comment type="caution">
    <text evidence="1">The sequence shown here is derived from an EMBL/GenBank/DDBJ whole genome shotgun (WGS) entry which is preliminary data.</text>
</comment>
<dbReference type="InterPro" id="IPR007410">
    <property type="entry name" value="LpqE-like"/>
</dbReference>
<dbReference type="PANTHER" id="PTHR36302">
    <property type="entry name" value="BLR7088 PROTEIN"/>
    <property type="match status" value="1"/>
</dbReference>
<reference evidence="1 2" key="3">
    <citation type="submission" date="2022-01" db="EMBL/GenBank/DDBJ databases">
        <authorList>
            <person name="Zhou L.Y."/>
        </authorList>
    </citation>
    <scope>NUCLEOTIDE SEQUENCE [LARGE SCALE GENOMIC DNA]</scope>
    <source>
        <strain evidence="1 2">TLK-CK17</strain>
    </source>
</reference>
<organism evidence="1 2">
    <name type="scientific">Marilutibacter chinensis</name>
    <dbReference type="NCBI Taxonomy" id="2912247"/>
    <lineage>
        <taxon>Bacteria</taxon>
        <taxon>Pseudomonadati</taxon>
        <taxon>Pseudomonadota</taxon>
        <taxon>Gammaproteobacteria</taxon>
        <taxon>Lysobacterales</taxon>
        <taxon>Lysobacteraceae</taxon>
        <taxon>Marilutibacter</taxon>
    </lineage>
</organism>
<name>A0ABS9HWK5_9GAMM</name>
<dbReference type="InterPro" id="IPR036182">
    <property type="entry name" value="PCuAC_sf"/>
</dbReference>
<dbReference type="InterPro" id="IPR058248">
    <property type="entry name" value="Lxx211020-like"/>
</dbReference>
<gene>
    <name evidence="1" type="ORF">L3V18_12035</name>
</gene>